<dbReference type="Pfam" id="PF00326">
    <property type="entry name" value="Peptidase_S9"/>
    <property type="match status" value="1"/>
</dbReference>
<dbReference type="Proteomes" id="UP000320766">
    <property type="component" value="Unassembled WGS sequence"/>
</dbReference>
<accession>A0A520KYQ8</accession>
<dbReference type="EMBL" id="RXIL01000022">
    <property type="protein sequence ID" value="RZN73001.1"/>
    <property type="molecule type" value="Genomic_DNA"/>
</dbReference>
<evidence type="ECO:0000259" key="1">
    <source>
        <dbReference type="Pfam" id="PF00326"/>
    </source>
</evidence>
<reference evidence="2 3" key="1">
    <citation type="journal article" date="2019" name="Nat. Microbiol.">
        <title>Wide diversity of methane and short-chain alkane metabolisms in uncultured archaea.</title>
        <authorList>
            <person name="Borrel G."/>
            <person name="Adam P.S."/>
            <person name="McKay L.J."/>
            <person name="Chen L.X."/>
            <person name="Sierra-Garcia I.N."/>
            <person name="Sieber C.M."/>
            <person name="Letourneur Q."/>
            <person name="Ghozlane A."/>
            <person name="Andersen G.L."/>
            <person name="Li W.J."/>
            <person name="Hallam S.J."/>
            <person name="Muyzer G."/>
            <person name="de Oliveira V.M."/>
            <person name="Inskeep W.P."/>
            <person name="Banfield J.F."/>
            <person name="Gribaldo S."/>
        </authorList>
    </citation>
    <scope>NUCLEOTIDE SEQUENCE [LARGE SCALE GENOMIC DNA]</scope>
    <source>
        <strain evidence="2">NM1b</strain>
    </source>
</reference>
<dbReference type="GO" id="GO:0008236">
    <property type="term" value="F:serine-type peptidase activity"/>
    <property type="evidence" value="ECO:0007669"/>
    <property type="project" value="InterPro"/>
</dbReference>
<feature type="non-terminal residue" evidence="2">
    <location>
        <position position="1"/>
    </location>
</feature>
<evidence type="ECO:0000313" key="3">
    <source>
        <dbReference type="Proteomes" id="UP000320766"/>
    </source>
</evidence>
<sequence length="88" mass="10375">SFFRRVKTGIKDDDGKTVNIDRIDIPILIIHGDDDIVVPLNDAYEIYDRAKGPKFLWVVEETGHIRAYSTHKEEYEEKVVKFFDEYLK</sequence>
<dbReference type="InterPro" id="IPR001375">
    <property type="entry name" value="Peptidase_S9_cat"/>
</dbReference>
<feature type="domain" description="Peptidase S9 prolyl oligopeptidase catalytic" evidence="1">
    <location>
        <begin position="23"/>
        <end position="88"/>
    </location>
</feature>
<name>A0A520KYQ8_9EURY</name>
<gene>
    <name evidence="2" type="ORF">EF807_01260</name>
</gene>
<protein>
    <submittedName>
        <fullName evidence="2">Alpha/beta hydrolase</fullName>
    </submittedName>
</protein>
<evidence type="ECO:0000313" key="2">
    <source>
        <dbReference type="EMBL" id="RZN73001.1"/>
    </source>
</evidence>
<dbReference type="Gene3D" id="3.40.50.1820">
    <property type="entry name" value="alpha/beta hydrolase"/>
    <property type="match status" value="1"/>
</dbReference>
<organism evidence="2 3">
    <name type="scientific">Candidatus Methanolliviera hydrocarbonicum</name>
    <dbReference type="NCBI Taxonomy" id="2491085"/>
    <lineage>
        <taxon>Archaea</taxon>
        <taxon>Methanobacteriati</taxon>
        <taxon>Methanobacteriota</taxon>
        <taxon>Candidatus Methanoliparia</taxon>
        <taxon>Candidatus Methanoliparales</taxon>
        <taxon>Candidatus Methanollivieraceae</taxon>
        <taxon>Candidatus Methanolliviera</taxon>
    </lineage>
</organism>
<dbReference type="GO" id="GO:0006508">
    <property type="term" value="P:proteolysis"/>
    <property type="evidence" value="ECO:0007669"/>
    <property type="project" value="InterPro"/>
</dbReference>
<keyword evidence="2" id="KW-0378">Hydrolase</keyword>
<dbReference type="InterPro" id="IPR029058">
    <property type="entry name" value="AB_hydrolase_fold"/>
</dbReference>
<proteinExistence type="predicted"/>
<dbReference type="AlphaFoldDB" id="A0A520KYQ8"/>
<dbReference type="SUPFAM" id="SSF53474">
    <property type="entry name" value="alpha/beta-Hydrolases"/>
    <property type="match status" value="1"/>
</dbReference>
<comment type="caution">
    <text evidence="2">The sequence shown here is derived from an EMBL/GenBank/DDBJ whole genome shotgun (WGS) entry which is preliminary data.</text>
</comment>